<comment type="caution">
    <text evidence="1">The sequence shown here is derived from an EMBL/GenBank/DDBJ whole genome shotgun (WGS) entry which is preliminary data.</text>
</comment>
<proteinExistence type="predicted"/>
<evidence type="ECO:0000313" key="1">
    <source>
        <dbReference type="EMBL" id="TBW44500.1"/>
    </source>
</evidence>
<protein>
    <submittedName>
        <fullName evidence="1">Uncharacterized protein</fullName>
    </submittedName>
</protein>
<dbReference type="EMBL" id="SJDL01000132">
    <property type="protein sequence ID" value="TBW44500.1"/>
    <property type="molecule type" value="Genomic_DNA"/>
</dbReference>
<sequence length="173" mass="19052">MSNNQTGTLPDVHTPDLTITLLHVIFNPVAGTKIPTLISSESSPQPLLITPNLCPYVLFFFFFSLDACQRIAANTVSSKFTWRNGPRAPTPPTRSLLLGHERYFFNVGVAMHNNFMGFNNSVFLDQSFCTLNHLVIVDLIVIGVLPLIGAGRPSRDLLTRDVTSKGHSIQEAT</sequence>
<gene>
    <name evidence="1" type="ORF">EZI54_23760</name>
</gene>
<dbReference type="Proteomes" id="UP000313645">
    <property type="component" value="Unassembled WGS sequence"/>
</dbReference>
<evidence type="ECO:0000313" key="2">
    <source>
        <dbReference type="Proteomes" id="UP000313645"/>
    </source>
</evidence>
<name>A0ABY1ZFV3_9GAMM</name>
<keyword evidence="2" id="KW-1185">Reference proteome</keyword>
<dbReference type="RefSeq" id="WP_131484317.1">
    <property type="nucleotide sequence ID" value="NZ_SJDL01000132.1"/>
</dbReference>
<accession>A0ABY1ZFV3</accession>
<reference evidence="1 2" key="1">
    <citation type="submission" date="2019-02" db="EMBL/GenBank/DDBJ databases">
        <title>Marinobacter halodurans sp. nov., a marine bacterium isolated from sea tidal flat.</title>
        <authorList>
            <person name="Yoo Y."/>
            <person name="Lee D.W."/>
            <person name="Kim B.S."/>
            <person name="Kim J.-J."/>
        </authorList>
    </citation>
    <scope>NUCLEOTIDE SEQUENCE [LARGE SCALE GENOMIC DNA]</scope>
    <source>
        <strain evidence="1 2">YJ-S3-2</strain>
    </source>
</reference>
<organism evidence="1 2">
    <name type="scientific">Marinobacter halodurans</name>
    <dbReference type="NCBI Taxonomy" id="2528979"/>
    <lineage>
        <taxon>Bacteria</taxon>
        <taxon>Pseudomonadati</taxon>
        <taxon>Pseudomonadota</taxon>
        <taxon>Gammaproteobacteria</taxon>
        <taxon>Pseudomonadales</taxon>
        <taxon>Marinobacteraceae</taxon>
        <taxon>Marinobacter</taxon>
    </lineage>
</organism>